<dbReference type="Proteomes" id="UP000182829">
    <property type="component" value="Unassembled WGS sequence"/>
</dbReference>
<accession>A0A1I3SVJ1</accession>
<organism evidence="2 3">
    <name type="scientific">Natronobacterium gregoryi</name>
    <dbReference type="NCBI Taxonomy" id="44930"/>
    <lineage>
        <taxon>Archaea</taxon>
        <taxon>Methanobacteriati</taxon>
        <taxon>Methanobacteriota</taxon>
        <taxon>Stenosarchaea group</taxon>
        <taxon>Halobacteria</taxon>
        <taxon>Halobacteriales</taxon>
        <taxon>Natrialbaceae</taxon>
        <taxon>Natronobacterium</taxon>
    </lineage>
</organism>
<dbReference type="InterPro" id="IPR011050">
    <property type="entry name" value="Pectin_lyase_fold/virulence"/>
</dbReference>
<evidence type="ECO:0000313" key="2">
    <source>
        <dbReference type="EMBL" id="SFJ61377.1"/>
    </source>
</evidence>
<feature type="compositionally biased region" description="Acidic residues" evidence="1">
    <location>
        <begin position="437"/>
        <end position="458"/>
    </location>
</feature>
<dbReference type="RefSeq" id="WP_015233792.1">
    <property type="nucleotide sequence ID" value="NZ_FORO01000046.1"/>
</dbReference>
<reference evidence="2 3" key="1">
    <citation type="submission" date="2016-10" db="EMBL/GenBank/DDBJ databases">
        <authorList>
            <person name="de Groot N.N."/>
        </authorList>
    </citation>
    <scope>NUCLEOTIDE SEQUENCE [LARGE SCALE GENOMIC DNA]</scope>
    <source>
        <strain evidence="2 3">SP2</strain>
    </source>
</reference>
<feature type="region of interest" description="Disordered" evidence="1">
    <location>
        <begin position="279"/>
        <end position="394"/>
    </location>
</feature>
<evidence type="ECO:0000256" key="1">
    <source>
        <dbReference type="SAM" id="MobiDB-lite"/>
    </source>
</evidence>
<dbReference type="SUPFAM" id="SSF51126">
    <property type="entry name" value="Pectin lyase-like"/>
    <property type="match status" value="1"/>
</dbReference>
<feature type="compositionally biased region" description="Low complexity" evidence="1">
    <location>
        <begin position="306"/>
        <end position="321"/>
    </location>
</feature>
<dbReference type="PROSITE" id="PS51318">
    <property type="entry name" value="TAT"/>
    <property type="match status" value="1"/>
</dbReference>
<sequence>MARDPKKLDDDRRDRRDAGTADIGSNDSLLGRRSYLKAAGVTSIVGAGFAASAGSAAASEEYDVIEVGPGEFWQHRLSEGETFENVLIDITAQGAQAKIWATGISDFEIRNVGWLGRWDTRERHAFIHAACSGHGVIENVYMGDGAASTNYPNSPTGVFVNRRHSGHIDIDNLHVQHVADNAVYASEPTRTGGGTVDIRNSYARDMQPAAWRVPGGSTVENCVAINCHRGVWVRYGEIDVIDCDLQGNRVGDMVAHASGIAGHAAPVINAENTAWGTDTVQSSGAINGSSVGSTRRTDPEDVDGVPLSAEEAAGGESGDSSPSPPSNPGNGDDGDGEDDPDLEDIWNDDEPNHLVLEDGTSGVSEYQLTGYGTAEAGDDADTNPDDPYRDTVSSDGDEFVVEGFLGGYRDDFYVEGRIDSVTVDSDVTAVVNGNAFDPDELEGVGSWDDEDESSDDSDEQLPHVLLFDGTEASGPTTYSFTIDGEVEPSEYRGATIDDENEIEGTTVRGIVANWRDAYRFSGDITDFRLAGEADINLEYDVDE</sequence>
<protein>
    <recommendedName>
        <fullName evidence="4">Right handed beta helix region</fullName>
    </recommendedName>
</protein>
<feature type="region of interest" description="Disordered" evidence="1">
    <location>
        <begin position="1"/>
        <end position="23"/>
    </location>
</feature>
<proteinExistence type="predicted"/>
<feature type="compositionally biased region" description="Basic and acidic residues" evidence="1">
    <location>
        <begin position="1"/>
        <end position="19"/>
    </location>
</feature>
<dbReference type="OrthoDB" id="247704at2157"/>
<dbReference type="AlphaFoldDB" id="A0A1I3SVJ1"/>
<feature type="compositionally biased region" description="Polar residues" evidence="1">
    <location>
        <begin position="279"/>
        <end position="294"/>
    </location>
</feature>
<dbReference type="GeneID" id="14210275"/>
<dbReference type="EMBL" id="FORO01000046">
    <property type="protein sequence ID" value="SFJ61377.1"/>
    <property type="molecule type" value="Genomic_DNA"/>
</dbReference>
<gene>
    <name evidence="2" type="ORF">SAMN05443661_14610</name>
</gene>
<name>A0A1I3SVJ1_9EURY</name>
<feature type="region of interest" description="Disordered" evidence="1">
    <location>
        <begin position="433"/>
        <end position="458"/>
    </location>
</feature>
<dbReference type="InterPro" id="IPR006311">
    <property type="entry name" value="TAT_signal"/>
</dbReference>
<evidence type="ECO:0000313" key="3">
    <source>
        <dbReference type="Proteomes" id="UP000182829"/>
    </source>
</evidence>
<feature type="compositionally biased region" description="Acidic residues" evidence="1">
    <location>
        <begin position="332"/>
        <end position="349"/>
    </location>
</feature>
<dbReference type="OMA" id="YFMGSEN"/>
<evidence type="ECO:0008006" key="4">
    <source>
        <dbReference type="Google" id="ProtNLM"/>
    </source>
</evidence>